<reference evidence="2" key="1">
    <citation type="journal article" date="2015" name="Genome Biol. Evol.">
        <title>Organellar Genomes of White Spruce (Picea glauca): Assembly and Annotation.</title>
        <authorList>
            <person name="Jackman S.D."/>
            <person name="Warren R.L."/>
            <person name="Gibb E.A."/>
            <person name="Vandervalk B.P."/>
            <person name="Mohamadi H."/>
            <person name="Chu J."/>
            <person name="Raymond A."/>
            <person name="Pleasance S."/>
            <person name="Coope R."/>
            <person name="Wildung M.R."/>
            <person name="Ritland C.E."/>
            <person name="Bousquet J."/>
            <person name="Jones S.J."/>
            <person name="Bohlmann J."/>
            <person name="Birol I."/>
        </authorList>
    </citation>
    <scope>NUCLEOTIDE SEQUENCE [LARGE SCALE GENOMIC DNA]</scope>
    <source>
        <tissue evidence="2">Flushing bud</tissue>
    </source>
</reference>
<organism evidence="2">
    <name type="scientific">Picea glauca</name>
    <name type="common">White spruce</name>
    <name type="synonym">Pinus glauca</name>
    <dbReference type="NCBI Taxonomy" id="3330"/>
    <lineage>
        <taxon>Eukaryota</taxon>
        <taxon>Viridiplantae</taxon>
        <taxon>Streptophyta</taxon>
        <taxon>Embryophyta</taxon>
        <taxon>Tracheophyta</taxon>
        <taxon>Spermatophyta</taxon>
        <taxon>Pinopsida</taxon>
        <taxon>Pinidae</taxon>
        <taxon>Conifers I</taxon>
        <taxon>Pinales</taxon>
        <taxon>Pinaceae</taxon>
        <taxon>Picea</taxon>
    </lineage>
</organism>
<dbReference type="AlphaFoldDB" id="A0A101LXB0"/>
<protein>
    <submittedName>
        <fullName evidence="2">Uncharacterized protein</fullName>
    </submittedName>
</protein>
<evidence type="ECO:0000256" key="1">
    <source>
        <dbReference type="SAM" id="SignalP"/>
    </source>
</evidence>
<keyword evidence="1" id="KW-0732">Signal</keyword>
<feature type="signal peptide" evidence="1">
    <location>
        <begin position="1"/>
        <end position="19"/>
    </location>
</feature>
<accession>A0A101LXB0</accession>
<proteinExistence type="predicted"/>
<sequence>MTLLISLSFITLPLLPVFAQPNQGSVLPESNNFTAYPYWREGKTSTRITSLRGPTFRHGVSWLKPNSKFENPDESYAYQPVPTQLLFIKYVFSKAFF</sequence>
<keyword evidence="2" id="KW-0496">Mitochondrion</keyword>
<geneLocation type="mitochondrion" evidence="2"/>
<comment type="caution">
    <text evidence="2">The sequence shown here is derived from an EMBL/GenBank/DDBJ whole genome shotgun (WGS) entry which is preliminary data.</text>
</comment>
<name>A0A101LXB0_PICGL</name>
<feature type="chain" id="PRO_5007100139" evidence="1">
    <location>
        <begin position="20"/>
        <end position="97"/>
    </location>
</feature>
<dbReference type="EMBL" id="LKAM01000008">
    <property type="protein sequence ID" value="KUM47056.1"/>
    <property type="molecule type" value="Genomic_DNA"/>
</dbReference>
<gene>
    <name evidence="2" type="ORF">ABT39_MTgene6062</name>
</gene>
<evidence type="ECO:0000313" key="2">
    <source>
        <dbReference type="EMBL" id="KUM47056.1"/>
    </source>
</evidence>